<comment type="caution">
    <text evidence="1">The sequence shown here is derived from an EMBL/GenBank/DDBJ whole genome shotgun (WGS) entry which is preliminary data.</text>
</comment>
<evidence type="ECO:0000313" key="1">
    <source>
        <dbReference type="EMBL" id="GBP09509.1"/>
    </source>
</evidence>
<dbReference type="AlphaFoldDB" id="A0A4C1T4S5"/>
<evidence type="ECO:0000313" key="2">
    <source>
        <dbReference type="Proteomes" id="UP000299102"/>
    </source>
</evidence>
<name>A0A4C1T4S5_EUMVA</name>
<keyword evidence="2" id="KW-1185">Reference proteome</keyword>
<gene>
    <name evidence="1" type="ORF">EVAR_76529_1</name>
</gene>
<proteinExistence type="predicted"/>
<accession>A0A4C1T4S5</accession>
<reference evidence="1 2" key="1">
    <citation type="journal article" date="2019" name="Commun. Biol.">
        <title>The bagworm genome reveals a unique fibroin gene that provides high tensile strength.</title>
        <authorList>
            <person name="Kono N."/>
            <person name="Nakamura H."/>
            <person name="Ohtoshi R."/>
            <person name="Tomita M."/>
            <person name="Numata K."/>
            <person name="Arakawa K."/>
        </authorList>
    </citation>
    <scope>NUCLEOTIDE SEQUENCE [LARGE SCALE GENOMIC DNA]</scope>
</reference>
<sequence>MTTRPDGWTRANYKALRELIAVVHMSNKVVMTTSSFFTYLVREVYLYRVREASIRVAETFTTDFYVNLPFRATSHTKVADRAGGPRLSCARASDSCPQVKRPRPAISAPRRLSRADRDHCRFHFTRSIDTDGTNRRLSTIKYQYMSSESRYSIKSIQIRALASRPPKHEGGVEGYCGRWSRPSLRAPLLYGHCLLCTAPRLDI</sequence>
<dbReference type="Proteomes" id="UP000299102">
    <property type="component" value="Unassembled WGS sequence"/>
</dbReference>
<dbReference type="EMBL" id="BGZK01000036">
    <property type="protein sequence ID" value="GBP09509.1"/>
    <property type="molecule type" value="Genomic_DNA"/>
</dbReference>
<organism evidence="1 2">
    <name type="scientific">Eumeta variegata</name>
    <name type="common">Bagworm moth</name>
    <name type="synonym">Eumeta japonica</name>
    <dbReference type="NCBI Taxonomy" id="151549"/>
    <lineage>
        <taxon>Eukaryota</taxon>
        <taxon>Metazoa</taxon>
        <taxon>Ecdysozoa</taxon>
        <taxon>Arthropoda</taxon>
        <taxon>Hexapoda</taxon>
        <taxon>Insecta</taxon>
        <taxon>Pterygota</taxon>
        <taxon>Neoptera</taxon>
        <taxon>Endopterygota</taxon>
        <taxon>Lepidoptera</taxon>
        <taxon>Glossata</taxon>
        <taxon>Ditrysia</taxon>
        <taxon>Tineoidea</taxon>
        <taxon>Psychidae</taxon>
        <taxon>Oiketicinae</taxon>
        <taxon>Eumeta</taxon>
    </lineage>
</organism>
<protein>
    <submittedName>
        <fullName evidence="1">Uncharacterized protein</fullName>
    </submittedName>
</protein>